<comment type="caution">
    <text evidence="8">The sequence shown here is derived from an EMBL/GenBank/DDBJ whole genome shotgun (WGS) entry which is preliminary data.</text>
</comment>
<reference evidence="8 9" key="1">
    <citation type="submission" date="2017-06" db="EMBL/GenBank/DDBJ databases">
        <title>Draft Genome Sequence of Bacillus sp Strain 36R Isolated from saline sediment at Atanasia, Sonora, Mexico.</title>
        <authorList>
            <person name="Sanchez Diaz R."/>
            <person name="Quiroz Macias M.E."/>
            <person name="Ibarra Gamez J.C."/>
            <person name="Enciso Ibarra J."/>
            <person name="Gomez Gil B."/>
            <person name="Galaviz Silva L."/>
        </authorList>
    </citation>
    <scope>NUCLEOTIDE SEQUENCE [LARGE SCALE GENOMIC DNA]</scope>
    <source>
        <strain evidence="8 9">36R_ATNSAL</strain>
    </source>
</reference>
<dbReference type="InterPro" id="IPR003593">
    <property type="entry name" value="AAA+_ATPase"/>
</dbReference>
<accession>A0A2A5IRN9</accession>
<dbReference type="Pfam" id="PF00158">
    <property type="entry name" value="Sigma54_activat"/>
    <property type="match status" value="1"/>
</dbReference>
<evidence type="ECO:0000259" key="7">
    <source>
        <dbReference type="PROSITE" id="PS50112"/>
    </source>
</evidence>
<evidence type="ECO:0000313" key="9">
    <source>
        <dbReference type="Proteomes" id="UP000228754"/>
    </source>
</evidence>
<dbReference type="InterPro" id="IPR009057">
    <property type="entry name" value="Homeodomain-like_sf"/>
</dbReference>
<dbReference type="SUPFAM" id="SSF52540">
    <property type="entry name" value="P-loop containing nucleoside triphosphate hydrolases"/>
    <property type="match status" value="1"/>
</dbReference>
<evidence type="ECO:0000256" key="1">
    <source>
        <dbReference type="ARBA" id="ARBA00022741"/>
    </source>
</evidence>
<dbReference type="InterPro" id="IPR025944">
    <property type="entry name" value="Sigma_54_int_dom_CS"/>
</dbReference>
<evidence type="ECO:0000313" key="8">
    <source>
        <dbReference type="EMBL" id="PCK19975.1"/>
    </source>
</evidence>
<dbReference type="PROSITE" id="PS50045">
    <property type="entry name" value="SIGMA54_INTERACT_4"/>
    <property type="match status" value="1"/>
</dbReference>
<dbReference type="SUPFAM" id="SSF55785">
    <property type="entry name" value="PYP-like sensor domain (PAS domain)"/>
    <property type="match status" value="1"/>
</dbReference>
<dbReference type="SMART" id="SM00091">
    <property type="entry name" value="PAS"/>
    <property type="match status" value="1"/>
</dbReference>
<dbReference type="InterPro" id="IPR002197">
    <property type="entry name" value="HTH_Fis"/>
</dbReference>
<dbReference type="Pfam" id="PF00989">
    <property type="entry name" value="PAS"/>
    <property type="match status" value="1"/>
</dbReference>
<feature type="domain" description="Sigma-54 factor interaction" evidence="6">
    <location>
        <begin position="148"/>
        <end position="376"/>
    </location>
</feature>
<dbReference type="InterPro" id="IPR025943">
    <property type="entry name" value="Sigma_54_int_dom_ATP-bd_2"/>
</dbReference>
<evidence type="ECO:0000256" key="5">
    <source>
        <dbReference type="ARBA" id="ARBA00023163"/>
    </source>
</evidence>
<dbReference type="PROSITE" id="PS00675">
    <property type="entry name" value="SIGMA54_INTERACT_1"/>
    <property type="match status" value="1"/>
</dbReference>
<organism evidence="8 9">
    <name type="scientific">Bacillus pumilus</name>
    <name type="common">Bacillus mesentericus</name>
    <dbReference type="NCBI Taxonomy" id="1408"/>
    <lineage>
        <taxon>Bacteria</taxon>
        <taxon>Bacillati</taxon>
        <taxon>Bacillota</taxon>
        <taxon>Bacilli</taxon>
        <taxon>Bacillales</taxon>
        <taxon>Bacillaceae</taxon>
        <taxon>Bacillus</taxon>
    </lineage>
</organism>
<proteinExistence type="predicted"/>
<dbReference type="CDD" id="cd00009">
    <property type="entry name" value="AAA"/>
    <property type="match status" value="1"/>
</dbReference>
<name>A0A2A5IRN9_BACPU</name>
<dbReference type="NCBIfam" id="TIGR00229">
    <property type="entry name" value="sensory_box"/>
    <property type="match status" value="1"/>
</dbReference>
<sequence>MKKDPHVTKLENEIDLYKQMLDLIDVGVHAIDENGNTVVYNKKMMEIESLKRSDVLHKNVLDFFVFQDEMHSTLVQALRTGKQTVHAKQTYHNYNGKEITTINHTYPLVRDGFIQGAVEISNDVTKLERLIHHNMKKKGNTRFTFDSIIGKSPAFLEVIEHAKRATRTSSYVLIVGETGTGKELFAQSIHNGSSRSSGPFITQNCAALPDHLIESLLFGTQRGAFTGATDQPGLFEQAQGGTLLLDEINSLNPGLQAKLLRVLQEKRVRRLGSTKEIAVDVRVIANINEDPVDAIAGGRMRKDLFYRLGIVTLFIPPLSERKEDIPMFVEHFIQKYNELFQMNVKAADEEVLALFQAYHWPGNVRELEHVIEAGMNMMMDEAYLSLHHLPYHFRFKHGEGRPAAQMQANSLQQTAAADTFIYTSQEHTTDFQTQLERFEKQYIVHYLEKMDDNISQTAEILGMSRQSLQYRMKKLHISRQS</sequence>
<feature type="domain" description="PAS" evidence="7">
    <location>
        <begin position="13"/>
        <end position="64"/>
    </location>
</feature>
<dbReference type="GO" id="GO:0006355">
    <property type="term" value="P:regulation of DNA-templated transcription"/>
    <property type="evidence" value="ECO:0007669"/>
    <property type="project" value="InterPro"/>
</dbReference>
<dbReference type="InterPro" id="IPR025662">
    <property type="entry name" value="Sigma_54_int_dom_ATP-bd_1"/>
</dbReference>
<evidence type="ECO:0000256" key="3">
    <source>
        <dbReference type="ARBA" id="ARBA00023015"/>
    </source>
</evidence>
<dbReference type="GO" id="GO:0005524">
    <property type="term" value="F:ATP binding"/>
    <property type="evidence" value="ECO:0007669"/>
    <property type="project" value="UniProtKB-KW"/>
</dbReference>
<dbReference type="Gene3D" id="3.40.50.300">
    <property type="entry name" value="P-loop containing nucleotide triphosphate hydrolases"/>
    <property type="match status" value="1"/>
</dbReference>
<dbReference type="Gene3D" id="1.10.8.60">
    <property type="match status" value="1"/>
</dbReference>
<dbReference type="SMART" id="SM00382">
    <property type="entry name" value="AAA"/>
    <property type="match status" value="1"/>
</dbReference>
<evidence type="ECO:0000256" key="4">
    <source>
        <dbReference type="ARBA" id="ARBA00023125"/>
    </source>
</evidence>
<dbReference type="InterPro" id="IPR013767">
    <property type="entry name" value="PAS_fold"/>
</dbReference>
<keyword evidence="3" id="KW-0805">Transcription regulation</keyword>
<dbReference type="Pfam" id="PF02954">
    <property type="entry name" value="HTH_8"/>
    <property type="match status" value="1"/>
</dbReference>
<dbReference type="AlphaFoldDB" id="A0A2A5IRN9"/>
<dbReference type="PROSITE" id="PS50112">
    <property type="entry name" value="PAS"/>
    <property type="match status" value="1"/>
</dbReference>
<dbReference type="GO" id="GO:0043565">
    <property type="term" value="F:sequence-specific DNA binding"/>
    <property type="evidence" value="ECO:0007669"/>
    <property type="project" value="InterPro"/>
</dbReference>
<dbReference type="CDD" id="cd00130">
    <property type="entry name" value="PAS"/>
    <property type="match status" value="1"/>
</dbReference>
<keyword evidence="2" id="KW-0067">ATP-binding</keyword>
<dbReference type="PRINTS" id="PR01590">
    <property type="entry name" value="HTHFIS"/>
</dbReference>
<dbReference type="InterPro" id="IPR002078">
    <property type="entry name" value="Sigma_54_int"/>
</dbReference>
<dbReference type="SUPFAM" id="SSF46689">
    <property type="entry name" value="Homeodomain-like"/>
    <property type="match status" value="1"/>
</dbReference>
<keyword evidence="1" id="KW-0547">Nucleotide-binding</keyword>
<dbReference type="PROSITE" id="PS00688">
    <property type="entry name" value="SIGMA54_INTERACT_3"/>
    <property type="match status" value="1"/>
</dbReference>
<protein>
    <submittedName>
        <fullName evidence="8">Sigma-54-dependent Fis family transcriptional regulator</fullName>
    </submittedName>
</protein>
<dbReference type="PANTHER" id="PTHR32071">
    <property type="entry name" value="TRANSCRIPTIONAL REGULATORY PROTEIN"/>
    <property type="match status" value="1"/>
</dbReference>
<dbReference type="InterPro" id="IPR000014">
    <property type="entry name" value="PAS"/>
</dbReference>
<dbReference type="InterPro" id="IPR027417">
    <property type="entry name" value="P-loop_NTPase"/>
</dbReference>
<evidence type="ECO:0000259" key="6">
    <source>
        <dbReference type="PROSITE" id="PS50045"/>
    </source>
</evidence>
<dbReference type="PROSITE" id="PS00676">
    <property type="entry name" value="SIGMA54_INTERACT_2"/>
    <property type="match status" value="1"/>
</dbReference>
<dbReference type="Gene3D" id="3.30.450.20">
    <property type="entry name" value="PAS domain"/>
    <property type="match status" value="1"/>
</dbReference>
<keyword evidence="5" id="KW-0804">Transcription</keyword>
<dbReference type="InterPro" id="IPR035965">
    <property type="entry name" value="PAS-like_dom_sf"/>
</dbReference>
<dbReference type="Gene3D" id="1.10.10.60">
    <property type="entry name" value="Homeodomain-like"/>
    <property type="match status" value="1"/>
</dbReference>
<dbReference type="EMBL" id="NKHG01000110">
    <property type="protein sequence ID" value="PCK19975.1"/>
    <property type="molecule type" value="Genomic_DNA"/>
</dbReference>
<dbReference type="Proteomes" id="UP000228754">
    <property type="component" value="Unassembled WGS sequence"/>
</dbReference>
<keyword evidence="4" id="KW-0238">DNA-binding</keyword>
<dbReference type="Pfam" id="PF25601">
    <property type="entry name" value="AAA_lid_14"/>
    <property type="match status" value="1"/>
</dbReference>
<dbReference type="PANTHER" id="PTHR32071:SF74">
    <property type="entry name" value="TRANSCRIPTIONAL ACTIVATOR ROCR"/>
    <property type="match status" value="1"/>
</dbReference>
<dbReference type="InterPro" id="IPR058031">
    <property type="entry name" value="AAA_lid_NorR"/>
</dbReference>
<evidence type="ECO:0000256" key="2">
    <source>
        <dbReference type="ARBA" id="ARBA00022840"/>
    </source>
</evidence>
<dbReference type="OrthoDB" id="9771372at2"/>
<gene>
    <name evidence="8" type="ORF">CEY02_15670</name>
</gene>
<dbReference type="FunFam" id="3.40.50.300:FF:000006">
    <property type="entry name" value="DNA-binding transcriptional regulator NtrC"/>
    <property type="match status" value="1"/>
</dbReference>